<evidence type="ECO:0000256" key="5">
    <source>
        <dbReference type="SAM" id="MobiDB-lite"/>
    </source>
</evidence>
<evidence type="ECO:0000256" key="4">
    <source>
        <dbReference type="ARBA" id="ARBA00023306"/>
    </source>
</evidence>
<dbReference type="GO" id="GO:0006281">
    <property type="term" value="P:DNA repair"/>
    <property type="evidence" value="ECO:0007669"/>
    <property type="project" value="TreeGrafter"/>
</dbReference>
<dbReference type="GO" id="GO:0043111">
    <property type="term" value="P:replication fork arrest"/>
    <property type="evidence" value="ECO:0007669"/>
    <property type="project" value="TreeGrafter"/>
</dbReference>
<dbReference type="GO" id="GO:0000076">
    <property type="term" value="P:DNA replication checkpoint signaling"/>
    <property type="evidence" value="ECO:0007669"/>
    <property type="project" value="TreeGrafter"/>
</dbReference>
<sequence>MTWPVEDKDLRDEENSVHAATMVRLLRDYKDAFLAPGVLKAVLSVIANPLAVSQRDRTERDNTIIRLVLTLFRNLVAIKDPKASENLSGENNIRATMQERLLLCYQQADILEFLSIIASNSNLSEFAEWNIIVQEIYYYLFLNVDPGDLFVDVEMASGNRLSEMLIQEESKKKLKSRNASSRHHRFGGTLVLKTNNGQNYNVHKHEAAFADVQNLLDSAKKKDVRGQRRKDQSVFDNPARYAEPEAIQYLKATAQSFLEDCFNPFFSSLRKDFEAERPKIREADYPKFFYLVQFFLGYQRLALERVREERAKQFNVPGTEDEDTDACAFDLVAGAMDARGFLLCVKRMCICKDEKNWSELHVAVDCFKQMLLTLEGMAQSPHEDYREVSESLQNNIFYEESTLDLVVQLIRDYKNQSMGFLKSAIELAHVLLKMLERYAKSKRFMFVRKKKAAPKKKKAPGQTDGSAATSDLGEVLAGAEPKEQEQEQEQEQEEEEEEEDPEARRERKAAYAEHVFQLEKFERLRDRGRDQELLHLPRKLRQSLSREHSPYCEHVSSDNAVDDGALQSDPHGPPDAAEDAGLQGARPIPHLLYKTALQETEGVSVILFPKTREYRRLQDWNGSGSDNDKDFTDMPQKNTNAVAELEVQPDLPWSQKVGVAVAVLIEDQKVELVTWVIEQITFVIAGREAEKVSRAMRMEDAEGDSAMEGGTDAWADKPYDDYAIDPNTEDRRLAMEKNAKFRLLLTLLKFAKEETSYRAQWKIPGTLASDELSEDVKLLHGFIENPLAPNGRPASEMVKKKRKRRERKSRLEAEDEDGVNRKRRKRKEEMTYKSEQFVIDSDDEAGDEEFFRKERELREAMAEKSRLAALEIDKLAQTNISKGKGVKRKRATVLSNDVEGSQGRVSEPLREEEGAASLSVHPRRRRRMIVDEDEDEDEDSGVAAAMGKGGENRTEDEDEPESLQSRMRLLLASRDSDEDDDEDSDDDRSESDRIEESGSDKEDVEEEEVMRSGSVVDSDDWVL</sequence>
<accession>A0A433DGA6</accession>
<proteinExistence type="predicted"/>
<feature type="region of interest" description="Disordered" evidence="5">
    <location>
        <begin position="479"/>
        <end position="508"/>
    </location>
</feature>
<evidence type="ECO:0000256" key="3">
    <source>
        <dbReference type="ARBA" id="ARBA00023242"/>
    </source>
</evidence>
<organism evidence="7 8">
    <name type="scientific">Jimgerdemannia flammicorona</name>
    <dbReference type="NCBI Taxonomy" id="994334"/>
    <lineage>
        <taxon>Eukaryota</taxon>
        <taxon>Fungi</taxon>
        <taxon>Fungi incertae sedis</taxon>
        <taxon>Mucoromycota</taxon>
        <taxon>Mucoromycotina</taxon>
        <taxon>Endogonomycetes</taxon>
        <taxon>Endogonales</taxon>
        <taxon>Endogonaceae</taxon>
        <taxon>Jimgerdemannia</taxon>
    </lineage>
</organism>
<dbReference type="InterPro" id="IPR006906">
    <property type="entry name" value="Timeless_N"/>
</dbReference>
<evidence type="ECO:0000256" key="1">
    <source>
        <dbReference type="ARBA" id="ARBA00004123"/>
    </source>
</evidence>
<protein>
    <submittedName>
        <fullName evidence="7">Timeless protein-domain-containing protein</fullName>
    </submittedName>
</protein>
<feature type="compositionally biased region" description="Basic and acidic residues" evidence="5">
    <location>
        <begin position="990"/>
        <end position="1001"/>
    </location>
</feature>
<evidence type="ECO:0000256" key="2">
    <source>
        <dbReference type="ARBA" id="ARBA00022880"/>
    </source>
</evidence>
<feature type="domain" description="Timeless N-terminal" evidence="6">
    <location>
        <begin position="1"/>
        <end position="191"/>
    </location>
</feature>
<dbReference type="GO" id="GO:0003677">
    <property type="term" value="F:DNA binding"/>
    <property type="evidence" value="ECO:0007669"/>
    <property type="project" value="TreeGrafter"/>
</dbReference>
<dbReference type="Pfam" id="PF04821">
    <property type="entry name" value="TIMELESS"/>
    <property type="match status" value="1"/>
</dbReference>
<feature type="compositionally biased region" description="Acidic residues" evidence="5">
    <location>
        <begin position="486"/>
        <end position="501"/>
    </location>
</feature>
<dbReference type="EMBL" id="RBNI01001904">
    <property type="protein sequence ID" value="RUP49856.1"/>
    <property type="molecule type" value="Genomic_DNA"/>
</dbReference>
<comment type="subcellular location">
    <subcellularLocation>
        <location evidence="1">Nucleus</location>
    </subcellularLocation>
</comment>
<evidence type="ECO:0000313" key="7">
    <source>
        <dbReference type="EMBL" id="RUP49856.1"/>
    </source>
</evidence>
<evidence type="ECO:0000259" key="6">
    <source>
        <dbReference type="Pfam" id="PF04821"/>
    </source>
</evidence>
<dbReference type="GO" id="GO:0031298">
    <property type="term" value="C:replication fork protection complex"/>
    <property type="evidence" value="ECO:0007669"/>
    <property type="project" value="TreeGrafter"/>
</dbReference>
<reference evidence="7 8" key="1">
    <citation type="journal article" date="2018" name="New Phytol.">
        <title>Phylogenomics of Endogonaceae and evolution of mycorrhizas within Mucoromycota.</title>
        <authorList>
            <person name="Chang Y."/>
            <person name="Desiro A."/>
            <person name="Na H."/>
            <person name="Sandor L."/>
            <person name="Lipzen A."/>
            <person name="Clum A."/>
            <person name="Barry K."/>
            <person name="Grigoriev I.V."/>
            <person name="Martin F.M."/>
            <person name="Stajich J.E."/>
            <person name="Smith M.E."/>
            <person name="Bonito G."/>
            <person name="Spatafora J.W."/>
        </authorList>
    </citation>
    <scope>NUCLEOTIDE SEQUENCE [LARGE SCALE GENOMIC DNA]</scope>
    <source>
        <strain evidence="7 8">GMNB39</strain>
    </source>
</reference>
<feature type="compositionally biased region" description="Acidic residues" evidence="5">
    <location>
        <begin position="976"/>
        <end position="989"/>
    </location>
</feature>
<feature type="compositionally biased region" description="Basic residues" evidence="5">
    <location>
        <begin position="799"/>
        <end position="808"/>
    </location>
</feature>
<dbReference type="PANTHER" id="PTHR22940:SF4">
    <property type="entry name" value="PROTEIN TIMELESS HOMOLOG"/>
    <property type="match status" value="1"/>
</dbReference>
<feature type="region of interest" description="Disordered" evidence="5">
    <location>
        <begin position="883"/>
        <end position="1023"/>
    </location>
</feature>
<dbReference type="PANTHER" id="PTHR22940">
    <property type="entry name" value="TIMEOUT/TIMELESS-2"/>
    <property type="match status" value="1"/>
</dbReference>
<feature type="region of interest" description="Disordered" evidence="5">
    <location>
        <begin position="784"/>
        <end position="828"/>
    </location>
</feature>
<keyword evidence="3" id="KW-0539">Nucleus</keyword>
<evidence type="ECO:0000313" key="8">
    <source>
        <dbReference type="Proteomes" id="UP000268093"/>
    </source>
</evidence>
<dbReference type="OrthoDB" id="310853at2759"/>
<feature type="region of interest" description="Disordered" evidence="5">
    <location>
        <begin position="542"/>
        <end position="582"/>
    </location>
</feature>
<feature type="compositionally biased region" description="Acidic residues" evidence="5">
    <location>
        <begin position="931"/>
        <end position="940"/>
    </location>
</feature>
<keyword evidence="8" id="KW-1185">Reference proteome</keyword>
<gene>
    <name evidence="7" type="ORF">BC936DRAFT_141215</name>
</gene>
<name>A0A433DGA6_9FUNG</name>
<dbReference type="AlphaFoldDB" id="A0A433DGA6"/>
<keyword evidence="2" id="KW-0236">DNA replication inhibitor</keyword>
<dbReference type="Proteomes" id="UP000268093">
    <property type="component" value="Unassembled WGS sequence"/>
</dbReference>
<keyword evidence="4" id="KW-0131">Cell cycle</keyword>
<comment type="caution">
    <text evidence="7">The sequence shown here is derived from an EMBL/GenBank/DDBJ whole genome shotgun (WGS) entry which is preliminary data.</text>
</comment>
<dbReference type="InterPro" id="IPR044998">
    <property type="entry name" value="Timeless"/>
</dbReference>